<gene>
    <name evidence="1" type="ORF">F4820DRAFT_447856</name>
</gene>
<proteinExistence type="predicted"/>
<keyword evidence="2" id="KW-1185">Reference proteome</keyword>
<organism evidence="1 2">
    <name type="scientific">Hypoxylon rubiginosum</name>
    <dbReference type="NCBI Taxonomy" id="110542"/>
    <lineage>
        <taxon>Eukaryota</taxon>
        <taxon>Fungi</taxon>
        <taxon>Dikarya</taxon>
        <taxon>Ascomycota</taxon>
        <taxon>Pezizomycotina</taxon>
        <taxon>Sordariomycetes</taxon>
        <taxon>Xylariomycetidae</taxon>
        <taxon>Xylariales</taxon>
        <taxon>Hypoxylaceae</taxon>
        <taxon>Hypoxylon</taxon>
    </lineage>
</organism>
<dbReference type="Proteomes" id="UP001497700">
    <property type="component" value="Unassembled WGS sequence"/>
</dbReference>
<name>A0ACB9Z3I7_9PEZI</name>
<protein>
    <submittedName>
        <fullName evidence="1">HET-domain-containing protein</fullName>
    </submittedName>
</protein>
<sequence>MSSQGEKDRKMALCDTCAGLVFTEMVRRKTFIRPNLRSLRDSAAAGCRACQLFWASLQQADDADMIDAISAGNIPGEQLVEEVQPLRDERVWLELSNRYSRVRPWTSPFPYLPSLRDCLEHCRVKVEYRPRGLESRRRKLTGYLEMFADPGTPAASVFEPRFFTAHKDVDGHITFAREQLASCRKEHTKCRASEIDPSFEMPTRVLDVGSSLGSTKLVQTRAHKLREPYLALSYCWGQGTLHATNLNDSNVSSFLEFIDEKSLTMAHRECITIARQLGIRYVWIDALCIIQGNLDDWDYESNRMAQTYGNAMLTVIAGRAADSRTGFVVNHLKQKAPPCAVSLAKDMGDIFFCLPRATTEGPTSTRAWCFQEKMLSRRTLLYAAEQVYFSCQEKERWENDTSRLADSSLVQIRSFPKPPEDIDKAELDQLRAQMLSIWYKKILPSYTIRQLTQQADVFAAISSIAQLAQNSIRSRYLAGLWEADIACGLLWGTAYSQEEPPSHPASKYKRPTGPKPKRPTDKDGNPVIRAPSWSWASINGQVDMRTINERHTYPAQIPSNVLIRPLHYHAPLTPRSPAPPRWTPLMCPPGHADVLRMPSCELVFLANPKRVRCSVLSPSDLANLPKPVWQPWRYDLADQGFLVALRPTPADNAFLHGLDPCL</sequence>
<comment type="caution">
    <text evidence="1">The sequence shown here is derived from an EMBL/GenBank/DDBJ whole genome shotgun (WGS) entry which is preliminary data.</text>
</comment>
<evidence type="ECO:0000313" key="1">
    <source>
        <dbReference type="EMBL" id="KAI4865649.1"/>
    </source>
</evidence>
<accession>A0ACB9Z3I7</accession>
<reference evidence="1 2" key="1">
    <citation type="journal article" date="2022" name="New Phytol.">
        <title>Ecological generalism drives hyperdiversity of secondary metabolite gene clusters in xylarialean endophytes.</title>
        <authorList>
            <person name="Franco M.E.E."/>
            <person name="Wisecaver J.H."/>
            <person name="Arnold A.E."/>
            <person name="Ju Y.M."/>
            <person name="Slot J.C."/>
            <person name="Ahrendt S."/>
            <person name="Moore L.P."/>
            <person name="Eastman K.E."/>
            <person name="Scott K."/>
            <person name="Konkel Z."/>
            <person name="Mondo S.J."/>
            <person name="Kuo A."/>
            <person name="Hayes R.D."/>
            <person name="Haridas S."/>
            <person name="Andreopoulos B."/>
            <person name="Riley R."/>
            <person name="LaButti K."/>
            <person name="Pangilinan J."/>
            <person name="Lipzen A."/>
            <person name="Amirebrahimi M."/>
            <person name="Yan J."/>
            <person name="Adam C."/>
            <person name="Keymanesh K."/>
            <person name="Ng V."/>
            <person name="Louie K."/>
            <person name="Northen T."/>
            <person name="Drula E."/>
            <person name="Henrissat B."/>
            <person name="Hsieh H.M."/>
            <person name="Youens-Clark K."/>
            <person name="Lutzoni F."/>
            <person name="Miadlikowska J."/>
            <person name="Eastwood D.C."/>
            <person name="Hamelin R.C."/>
            <person name="Grigoriev I.V."/>
            <person name="U'Ren J.M."/>
        </authorList>
    </citation>
    <scope>NUCLEOTIDE SEQUENCE [LARGE SCALE GENOMIC DNA]</scope>
    <source>
        <strain evidence="1 2">CBS 119005</strain>
    </source>
</reference>
<evidence type="ECO:0000313" key="2">
    <source>
        <dbReference type="Proteomes" id="UP001497700"/>
    </source>
</evidence>
<dbReference type="EMBL" id="MU393469">
    <property type="protein sequence ID" value="KAI4865649.1"/>
    <property type="molecule type" value="Genomic_DNA"/>
</dbReference>